<dbReference type="EMBL" id="CACRXK020000980">
    <property type="protein sequence ID" value="CAB3986215.1"/>
    <property type="molecule type" value="Genomic_DNA"/>
</dbReference>
<reference evidence="2" key="1">
    <citation type="submission" date="2020-04" db="EMBL/GenBank/DDBJ databases">
        <authorList>
            <person name="Alioto T."/>
            <person name="Alioto T."/>
            <person name="Gomez Garrido J."/>
        </authorList>
    </citation>
    <scope>NUCLEOTIDE SEQUENCE</scope>
    <source>
        <strain evidence="2">A484AB</strain>
    </source>
</reference>
<gene>
    <name evidence="2" type="ORF">PACLA_8A032908</name>
</gene>
<feature type="region of interest" description="Disordered" evidence="1">
    <location>
        <begin position="38"/>
        <end position="110"/>
    </location>
</feature>
<evidence type="ECO:0000313" key="3">
    <source>
        <dbReference type="Proteomes" id="UP001152795"/>
    </source>
</evidence>
<feature type="compositionally biased region" description="Basic and acidic residues" evidence="1">
    <location>
        <begin position="54"/>
        <end position="71"/>
    </location>
</feature>
<feature type="compositionally biased region" description="Polar residues" evidence="1">
    <location>
        <begin position="39"/>
        <end position="48"/>
    </location>
</feature>
<dbReference type="Proteomes" id="UP001152795">
    <property type="component" value="Unassembled WGS sequence"/>
</dbReference>
<organism evidence="2 3">
    <name type="scientific">Paramuricea clavata</name>
    <name type="common">Red gorgonian</name>
    <name type="synonym">Violescent sea-whip</name>
    <dbReference type="NCBI Taxonomy" id="317549"/>
    <lineage>
        <taxon>Eukaryota</taxon>
        <taxon>Metazoa</taxon>
        <taxon>Cnidaria</taxon>
        <taxon>Anthozoa</taxon>
        <taxon>Octocorallia</taxon>
        <taxon>Malacalcyonacea</taxon>
        <taxon>Plexauridae</taxon>
        <taxon>Paramuricea</taxon>
    </lineage>
</organism>
<evidence type="ECO:0000313" key="2">
    <source>
        <dbReference type="EMBL" id="CAB3986215.1"/>
    </source>
</evidence>
<dbReference type="AlphaFoldDB" id="A0A7D9DJF4"/>
<protein>
    <submittedName>
        <fullName evidence="2">Uncharacterized protein</fullName>
    </submittedName>
</protein>
<proteinExistence type="predicted"/>
<keyword evidence="3" id="KW-1185">Reference proteome</keyword>
<sequence length="256" mass="28648">MQKYSQAAQILQQMGEKCKEKHQLSDQLTTIQAKEAKSKTITRTNNRAAQRLDSGSHVDPKVVVAKDKECHNYSGSTNTKDSEDMVDGSENCVPSTNTEPKDSEVSNGSLVGHVSSYPESNEEMMNQILIAWKNQNAACPMMLKKIIPSKATLDSDERKIMQFNEQPDHTTYTSLLTIDQANTSQPLKESQGIQLLPTLNHMLSILHRNKLNWFALVKELNVLATECSPESTDQLLTDFAHFLLSNDATVKEKKLI</sequence>
<accession>A0A7D9DJF4</accession>
<name>A0A7D9DJF4_PARCT</name>
<comment type="caution">
    <text evidence="2">The sequence shown here is derived from an EMBL/GenBank/DDBJ whole genome shotgun (WGS) entry which is preliminary data.</text>
</comment>
<evidence type="ECO:0000256" key="1">
    <source>
        <dbReference type="SAM" id="MobiDB-lite"/>
    </source>
</evidence>